<dbReference type="InterPro" id="IPR055414">
    <property type="entry name" value="LRR_R13L4/SHOC2-like"/>
</dbReference>
<dbReference type="Gene3D" id="3.40.50.10140">
    <property type="entry name" value="Toll/interleukin-1 receptor homology (TIR) domain"/>
    <property type="match status" value="1"/>
</dbReference>
<dbReference type="InterPro" id="IPR035897">
    <property type="entry name" value="Toll_tir_struct_dom_sf"/>
</dbReference>
<dbReference type="PROSITE" id="PS51450">
    <property type="entry name" value="LRR"/>
    <property type="match status" value="1"/>
</dbReference>
<dbReference type="InterPro" id="IPR036390">
    <property type="entry name" value="WH_DNA-bd_sf"/>
</dbReference>
<dbReference type="GO" id="GO:0006952">
    <property type="term" value="P:defense response"/>
    <property type="evidence" value="ECO:0007669"/>
    <property type="project" value="UniProtKB-KW"/>
</dbReference>
<dbReference type="PROSITE" id="PS50104">
    <property type="entry name" value="TIR"/>
    <property type="match status" value="1"/>
</dbReference>
<dbReference type="SMART" id="SM00255">
    <property type="entry name" value="TIR"/>
    <property type="match status" value="1"/>
</dbReference>
<dbReference type="Pfam" id="PF00931">
    <property type="entry name" value="NB-ARC"/>
    <property type="match status" value="1"/>
</dbReference>
<dbReference type="Pfam" id="PF23598">
    <property type="entry name" value="LRR_14"/>
    <property type="match status" value="1"/>
</dbReference>
<dbReference type="EMBL" id="SMOL01000148">
    <property type="protein sequence ID" value="KAB2629021.1"/>
    <property type="molecule type" value="Genomic_DNA"/>
</dbReference>
<dbReference type="Gene3D" id="3.40.50.300">
    <property type="entry name" value="P-loop containing nucleotide triphosphate hydrolases"/>
    <property type="match status" value="1"/>
</dbReference>
<dbReference type="InterPro" id="IPR001611">
    <property type="entry name" value="Leu-rich_rpt"/>
</dbReference>
<keyword evidence="3" id="KW-0611">Plant defense</keyword>
<dbReference type="Gene3D" id="3.80.10.10">
    <property type="entry name" value="Ribonuclease Inhibitor"/>
    <property type="match status" value="1"/>
</dbReference>
<evidence type="ECO:0000256" key="1">
    <source>
        <dbReference type="ARBA" id="ARBA00022614"/>
    </source>
</evidence>
<dbReference type="FunFam" id="3.40.50.10140:FF:000007">
    <property type="entry name" value="Disease resistance protein (TIR-NBS-LRR class)"/>
    <property type="match status" value="1"/>
</dbReference>
<reference evidence="6 7" key="3">
    <citation type="submission" date="2019-11" db="EMBL/GenBank/DDBJ databases">
        <title>A de novo genome assembly of a pear dwarfing rootstock.</title>
        <authorList>
            <person name="Wang F."/>
            <person name="Wang J."/>
            <person name="Li S."/>
            <person name="Zhang Y."/>
            <person name="Fang M."/>
            <person name="Ma L."/>
            <person name="Zhao Y."/>
            <person name="Jiang S."/>
        </authorList>
    </citation>
    <scope>NUCLEOTIDE SEQUENCE [LARGE SCALE GENOMIC DNA]</scope>
    <source>
        <strain evidence="6">S2</strain>
        <tissue evidence="6">Leaf</tissue>
    </source>
</reference>
<dbReference type="SUPFAM" id="SSF52200">
    <property type="entry name" value="Toll/Interleukin receptor TIR domain"/>
    <property type="match status" value="1"/>
</dbReference>
<sequence>MDARAAVAASSSSPKQWKHDVFLSFRGEDTRKTFTDNLYWTLKDNKVNVFIDENELRRGENITDELVEAIKWSRIAVVVFSKRYADSRWCLEELEKIVECRATMGQTVLPIFYDVDPSEVRHQTGSFATAFEKHEECFDGDTVQRWRSAFTLAANLAGGNLRNTDGYEGKFIRKVVDDITRRLKLLNSTYPDVSMNQIGIDSRVQLISNELDVGGSNNVRIIGILGMVGTDKTTVAKAIFHRVHQMFEGSCFLSKVREEDMVKLQNKLLSDILKPANVEVSSVDQGTKEIERRLGLMRVLVIIDDVDCVKQLHELAINRDTFGPGSRIIIITRDEHLLKILEVDKTCTAQIMNKEEALKLFCCHAFSESYPADEEYLELSSKVVDYCGGLPLALEVLGSYLCTKLKSEWRSALRKLKRHPHMPIHEKLKISYDGLIDDDVKDIFLDISCFFIGMNKEHVMAILDGCNFDPEIGIGELRDRGLVTVDEGNNLVMHDLLRDMGRQIVRAKSPNILGKRCRLWDQEDVKDVLRSKSGTEFVEGLVLDLQEPDKANFSTEAFKEMQRLRLLKLKGVKFKGNCEHISKKLRWLCWPEFPQRVIPNDFTKYLVDVDLSHSKIQVWNDSNMRLEKLKFLNLGYCHHLKRSPNFSELPNLEKLLLNDCQSFSEVHPSIVQLKNLKYLSLANCNLRDDALPKDLGGLSSLDVLDIRGNCFYGLPNLSSLSKLQTLQLNNCTNLRVIPDLPKKLEILEADECIALEKMPDFSDLSSMRELHLNHSPKLTEIPGLDKLSNIMTRIHMEGCTNLTAACKEIILRLPSLSLPPSPLFAHKYNSNNKALSTKGSRLYES</sequence>
<name>A0A5N5HRY4_9ROSA</name>
<keyword evidence="1" id="KW-0433">Leucine-rich repeat</keyword>
<evidence type="ECO:0000256" key="3">
    <source>
        <dbReference type="ARBA" id="ARBA00022821"/>
    </source>
</evidence>
<dbReference type="InterPro" id="IPR002182">
    <property type="entry name" value="NB-ARC"/>
</dbReference>
<dbReference type="InterPro" id="IPR044974">
    <property type="entry name" value="Disease_R_plants"/>
</dbReference>
<comment type="caution">
    <text evidence="6">The sequence shown here is derived from an EMBL/GenBank/DDBJ whole genome shotgun (WGS) entry which is preliminary data.</text>
</comment>
<evidence type="ECO:0000256" key="2">
    <source>
        <dbReference type="ARBA" id="ARBA00022737"/>
    </source>
</evidence>
<dbReference type="InterPro" id="IPR058192">
    <property type="entry name" value="WHD_ROQ1-like"/>
</dbReference>
<organism evidence="6 7">
    <name type="scientific">Pyrus ussuriensis x Pyrus communis</name>
    <dbReference type="NCBI Taxonomy" id="2448454"/>
    <lineage>
        <taxon>Eukaryota</taxon>
        <taxon>Viridiplantae</taxon>
        <taxon>Streptophyta</taxon>
        <taxon>Embryophyta</taxon>
        <taxon>Tracheophyta</taxon>
        <taxon>Spermatophyta</taxon>
        <taxon>Magnoliopsida</taxon>
        <taxon>eudicotyledons</taxon>
        <taxon>Gunneridae</taxon>
        <taxon>Pentapetalae</taxon>
        <taxon>rosids</taxon>
        <taxon>fabids</taxon>
        <taxon>Rosales</taxon>
        <taxon>Rosaceae</taxon>
        <taxon>Amygdaloideae</taxon>
        <taxon>Maleae</taxon>
        <taxon>Pyrus</taxon>
    </lineage>
</organism>
<dbReference type="Pfam" id="PF01582">
    <property type="entry name" value="TIR"/>
    <property type="match status" value="1"/>
</dbReference>
<dbReference type="InterPro" id="IPR027417">
    <property type="entry name" value="P-loop_NTPase"/>
</dbReference>
<proteinExistence type="predicted"/>
<keyword evidence="2" id="KW-0677">Repeat</keyword>
<dbReference type="PRINTS" id="PR00364">
    <property type="entry name" value="DISEASERSIST"/>
</dbReference>
<evidence type="ECO:0000313" key="6">
    <source>
        <dbReference type="EMBL" id="KAB2629021.1"/>
    </source>
</evidence>
<dbReference type="GO" id="GO:0043531">
    <property type="term" value="F:ADP binding"/>
    <property type="evidence" value="ECO:0007669"/>
    <property type="project" value="InterPro"/>
</dbReference>
<dbReference type="GO" id="GO:0007165">
    <property type="term" value="P:signal transduction"/>
    <property type="evidence" value="ECO:0007669"/>
    <property type="project" value="InterPro"/>
</dbReference>
<dbReference type="Pfam" id="PF23282">
    <property type="entry name" value="WHD_ROQ1"/>
    <property type="match status" value="1"/>
</dbReference>
<gene>
    <name evidence="6" type="ORF">D8674_033816</name>
</gene>
<evidence type="ECO:0000256" key="4">
    <source>
        <dbReference type="ARBA" id="ARBA00023027"/>
    </source>
</evidence>
<keyword evidence="4" id="KW-0520">NAD</keyword>
<reference evidence="6 7" key="1">
    <citation type="submission" date="2019-09" db="EMBL/GenBank/DDBJ databases">
        <authorList>
            <person name="Ou C."/>
        </authorList>
    </citation>
    <scope>NUCLEOTIDE SEQUENCE [LARGE SCALE GENOMIC DNA]</scope>
    <source>
        <strain evidence="6">S2</strain>
        <tissue evidence="6">Leaf</tissue>
    </source>
</reference>
<dbReference type="InterPro" id="IPR000157">
    <property type="entry name" value="TIR_dom"/>
</dbReference>
<feature type="domain" description="TIR" evidence="5">
    <location>
        <begin position="17"/>
        <end position="183"/>
    </location>
</feature>
<accession>A0A5N5HRY4</accession>
<evidence type="ECO:0000259" key="5">
    <source>
        <dbReference type="PROSITE" id="PS50104"/>
    </source>
</evidence>
<dbReference type="GO" id="GO:0051707">
    <property type="term" value="P:response to other organism"/>
    <property type="evidence" value="ECO:0007669"/>
    <property type="project" value="UniProtKB-ARBA"/>
</dbReference>
<dbReference type="AlphaFoldDB" id="A0A5N5HRY4"/>
<keyword evidence="7" id="KW-1185">Reference proteome</keyword>
<dbReference type="SUPFAM" id="SSF52058">
    <property type="entry name" value="L domain-like"/>
    <property type="match status" value="1"/>
</dbReference>
<protein>
    <submittedName>
        <fullName evidence="6">TMV resistance protein N-like</fullName>
    </submittedName>
</protein>
<reference evidence="7" key="2">
    <citation type="submission" date="2019-10" db="EMBL/GenBank/DDBJ databases">
        <title>A de novo genome assembly of a pear dwarfing rootstock.</title>
        <authorList>
            <person name="Wang F."/>
            <person name="Wang J."/>
            <person name="Li S."/>
            <person name="Zhang Y."/>
            <person name="Fang M."/>
            <person name="Ma L."/>
            <person name="Zhao Y."/>
            <person name="Jiang S."/>
        </authorList>
    </citation>
    <scope>NUCLEOTIDE SEQUENCE [LARGE SCALE GENOMIC DNA]</scope>
</reference>
<dbReference type="InterPro" id="IPR032675">
    <property type="entry name" value="LRR_dom_sf"/>
</dbReference>
<dbReference type="SUPFAM" id="SSF46785">
    <property type="entry name" value="Winged helix' DNA-binding domain"/>
    <property type="match status" value="1"/>
</dbReference>
<dbReference type="PANTHER" id="PTHR11017:SF575">
    <property type="entry name" value="ADP-RIBOSYL CYCLASE_CYCLIC ADP-RIBOSE HYDROLASE"/>
    <property type="match status" value="1"/>
</dbReference>
<dbReference type="Proteomes" id="UP000327157">
    <property type="component" value="Chromosome 8"/>
</dbReference>
<dbReference type="InterPro" id="IPR042197">
    <property type="entry name" value="Apaf_helical"/>
</dbReference>
<dbReference type="OrthoDB" id="1152887at2759"/>
<evidence type="ECO:0000313" key="7">
    <source>
        <dbReference type="Proteomes" id="UP000327157"/>
    </source>
</evidence>
<dbReference type="SUPFAM" id="SSF52540">
    <property type="entry name" value="P-loop containing nucleoside triphosphate hydrolases"/>
    <property type="match status" value="1"/>
</dbReference>
<dbReference type="PANTHER" id="PTHR11017">
    <property type="entry name" value="LEUCINE-RICH REPEAT-CONTAINING PROTEIN"/>
    <property type="match status" value="1"/>
</dbReference>
<dbReference type="Gene3D" id="1.10.8.430">
    <property type="entry name" value="Helical domain of apoptotic protease-activating factors"/>
    <property type="match status" value="1"/>
</dbReference>